<evidence type="ECO:0000256" key="2">
    <source>
        <dbReference type="ARBA" id="ARBA00022980"/>
    </source>
</evidence>
<dbReference type="InterPro" id="IPR023803">
    <property type="entry name" value="Ribosomal_bS16_dom_sf"/>
</dbReference>
<dbReference type="Pfam" id="PF00886">
    <property type="entry name" value="Ribosomal_S16"/>
    <property type="match status" value="1"/>
</dbReference>
<keyword evidence="3" id="KW-0687">Ribonucleoprotein</keyword>
<dbReference type="SUPFAM" id="SSF54565">
    <property type="entry name" value="Ribosomal protein S16"/>
    <property type="match status" value="1"/>
</dbReference>
<dbReference type="PANTHER" id="PTHR12919:SF20">
    <property type="entry name" value="SMALL RIBOSOMAL SUBUNIT PROTEIN BS16M"/>
    <property type="match status" value="1"/>
</dbReference>
<evidence type="ECO:0000313" key="6">
    <source>
        <dbReference type="Proteomes" id="UP000694924"/>
    </source>
</evidence>
<evidence type="ECO:0000256" key="5">
    <source>
        <dbReference type="ARBA" id="ARBA00035438"/>
    </source>
</evidence>
<keyword evidence="2 7" id="KW-0689">Ribosomal protein</keyword>
<keyword evidence="6" id="KW-1185">Reference proteome</keyword>
<dbReference type="NCBIfam" id="TIGR00002">
    <property type="entry name" value="S16"/>
    <property type="match status" value="1"/>
</dbReference>
<dbReference type="Gene3D" id="3.30.1320.10">
    <property type="match status" value="1"/>
</dbReference>
<organism evidence="6 7">
    <name type="scientific">Polistes dominula</name>
    <name type="common">European paper wasp</name>
    <name type="synonym">Vespa dominula</name>
    <dbReference type="NCBI Taxonomy" id="743375"/>
    <lineage>
        <taxon>Eukaryota</taxon>
        <taxon>Metazoa</taxon>
        <taxon>Ecdysozoa</taxon>
        <taxon>Arthropoda</taxon>
        <taxon>Hexapoda</taxon>
        <taxon>Insecta</taxon>
        <taxon>Pterygota</taxon>
        <taxon>Neoptera</taxon>
        <taxon>Endopterygota</taxon>
        <taxon>Hymenoptera</taxon>
        <taxon>Apocrita</taxon>
        <taxon>Aculeata</taxon>
        <taxon>Vespoidea</taxon>
        <taxon>Vespidae</taxon>
        <taxon>Polistinae</taxon>
        <taxon>Polistini</taxon>
        <taxon>Polistes</taxon>
    </lineage>
</organism>
<dbReference type="RefSeq" id="XP_015173784.1">
    <property type="nucleotide sequence ID" value="XM_015318298.1"/>
</dbReference>
<evidence type="ECO:0000256" key="3">
    <source>
        <dbReference type="ARBA" id="ARBA00023274"/>
    </source>
</evidence>
<dbReference type="Proteomes" id="UP000694924">
    <property type="component" value="Unplaced"/>
</dbReference>
<evidence type="ECO:0000313" key="7">
    <source>
        <dbReference type="RefSeq" id="XP_015173784.1"/>
    </source>
</evidence>
<gene>
    <name evidence="7" type="primary">LOC107065001</name>
</gene>
<protein>
    <recommendedName>
        <fullName evidence="4">Small ribosomal subunit protein bS16m</fullName>
    </recommendedName>
    <alternativeName>
        <fullName evidence="5">28S ribosomal protein S16, mitochondrial</fullName>
    </alternativeName>
</protein>
<accession>A0ABM1I0P7</accession>
<dbReference type="HAMAP" id="MF_00385">
    <property type="entry name" value="Ribosomal_bS16"/>
    <property type="match status" value="1"/>
</dbReference>
<evidence type="ECO:0000256" key="4">
    <source>
        <dbReference type="ARBA" id="ARBA00035263"/>
    </source>
</evidence>
<name>A0ABM1I0P7_POLDO</name>
<proteinExistence type="inferred from homology"/>
<dbReference type="PANTHER" id="PTHR12919">
    <property type="entry name" value="30S RIBOSOMAL PROTEIN S16"/>
    <property type="match status" value="1"/>
</dbReference>
<evidence type="ECO:0000256" key="1">
    <source>
        <dbReference type="ARBA" id="ARBA00006668"/>
    </source>
</evidence>
<dbReference type="InterPro" id="IPR000307">
    <property type="entry name" value="Ribosomal_bS16"/>
</dbReference>
<dbReference type="GeneID" id="107065001"/>
<dbReference type="GO" id="GO:0005840">
    <property type="term" value="C:ribosome"/>
    <property type="evidence" value="ECO:0007669"/>
    <property type="project" value="UniProtKB-KW"/>
</dbReference>
<comment type="similarity">
    <text evidence="1">Belongs to the bacterial ribosomal protein bS16 family.</text>
</comment>
<reference evidence="7" key="1">
    <citation type="submission" date="2025-08" db="UniProtKB">
        <authorList>
            <consortium name="RefSeq"/>
        </authorList>
    </citation>
    <scope>IDENTIFICATION</scope>
    <source>
        <tissue evidence="7">Whole body</tissue>
    </source>
</reference>
<sequence length="133" mass="15353">MPRLPLHPSSGTGIVSKYNKSIRFARYGCANRPFYHIVVMDTKAAEHMPPIEQLGTYDPIPNKYNEKLVSFNFERIQYWLGQRVAVSKPVAELLGLAGFFPIHPRTYMTAWRNRKARENSEVNKEEEKQTVAN</sequence>